<evidence type="ECO:0000313" key="2">
    <source>
        <dbReference type="Proteomes" id="UP000006729"/>
    </source>
</evidence>
<sequence>MMLGMFSSASSLNLLSSGSMTDPRSGLSSCLSSAHRRANLVNFMASLMGQSGTSGSSISAKVPVSMALST</sequence>
<gene>
    <name evidence="1" type="ORF">POPTR_018G146966v4</name>
</gene>
<evidence type="ECO:0000313" key="1">
    <source>
        <dbReference type="EMBL" id="KAI9378849.1"/>
    </source>
</evidence>
<proteinExistence type="predicted"/>
<protein>
    <submittedName>
        <fullName evidence="1">Uncharacterized protein</fullName>
    </submittedName>
</protein>
<accession>A0ACC0RNP7</accession>
<organism evidence="1 2">
    <name type="scientific">Populus trichocarpa</name>
    <name type="common">Western balsam poplar</name>
    <name type="synonym">Populus balsamifera subsp. trichocarpa</name>
    <dbReference type="NCBI Taxonomy" id="3694"/>
    <lineage>
        <taxon>Eukaryota</taxon>
        <taxon>Viridiplantae</taxon>
        <taxon>Streptophyta</taxon>
        <taxon>Embryophyta</taxon>
        <taxon>Tracheophyta</taxon>
        <taxon>Spermatophyta</taxon>
        <taxon>Magnoliopsida</taxon>
        <taxon>eudicotyledons</taxon>
        <taxon>Gunneridae</taxon>
        <taxon>Pentapetalae</taxon>
        <taxon>rosids</taxon>
        <taxon>fabids</taxon>
        <taxon>Malpighiales</taxon>
        <taxon>Salicaceae</taxon>
        <taxon>Saliceae</taxon>
        <taxon>Populus</taxon>
    </lineage>
</organism>
<reference evidence="1 2" key="1">
    <citation type="journal article" date="2006" name="Science">
        <title>The genome of black cottonwood, Populus trichocarpa (Torr. &amp; Gray).</title>
        <authorList>
            <person name="Tuskan G.A."/>
            <person name="Difazio S."/>
            <person name="Jansson S."/>
            <person name="Bohlmann J."/>
            <person name="Grigoriev I."/>
            <person name="Hellsten U."/>
            <person name="Putnam N."/>
            <person name="Ralph S."/>
            <person name="Rombauts S."/>
            <person name="Salamov A."/>
            <person name="Schein J."/>
            <person name="Sterck L."/>
            <person name="Aerts A."/>
            <person name="Bhalerao R.R."/>
            <person name="Bhalerao R.P."/>
            <person name="Blaudez D."/>
            <person name="Boerjan W."/>
            <person name="Brun A."/>
            <person name="Brunner A."/>
            <person name="Busov V."/>
            <person name="Campbell M."/>
            <person name="Carlson J."/>
            <person name="Chalot M."/>
            <person name="Chapman J."/>
            <person name="Chen G.L."/>
            <person name="Cooper D."/>
            <person name="Coutinho P.M."/>
            <person name="Couturier J."/>
            <person name="Covert S."/>
            <person name="Cronk Q."/>
            <person name="Cunningham R."/>
            <person name="Davis J."/>
            <person name="Degroeve S."/>
            <person name="Dejardin A."/>
            <person name="Depamphilis C."/>
            <person name="Detter J."/>
            <person name="Dirks B."/>
            <person name="Dubchak I."/>
            <person name="Duplessis S."/>
            <person name="Ehlting J."/>
            <person name="Ellis B."/>
            <person name="Gendler K."/>
            <person name="Goodstein D."/>
            <person name="Gribskov M."/>
            <person name="Grimwood J."/>
            <person name="Groover A."/>
            <person name="Gunter L."/>
            <person name="Hamberger B."/>
            <person name="Heinze B."/>
            <person name="Helariutta Y."/>
            <person name="Henrissat B."/>
            <person name="Holligan D."/>
            <person name="Holt R."/>
            <person name="Huang W."/>
            <person name="Islam-Faridi N."/>
            <person name="Jones S."/>
            <person name="Jones-Rhoades M."/>
            <person name="Jorgensen R."/>
            <person name="Joshi C."/>
            <person name="Kangasjarvi J."/>
            <person name="Karlsson J."/>
            <person name="Kelleher C."/>
            <person name="Kirkpatrick R."/>
            <person name="Kirst M."/>
            <person name="Kohler A."/>
            <person name="Kalluri U."/>
            <person name="Larimer F."/>
            <person name="Leebens-Mack J."/>
            <person name="Leple J.C."/>
            <person name="Locascio P."/>
            <person name="Lou Y."/>
            <person name="Lucas S."/>
            <person name="Martin F."/>
            <person name="Montanini B."/>
            <person name="Napoli C."/>
            <person name="Nelson D.R."/>
            <person name="Nelson C."/>
            <person name="Nieminen K."/>
            <person name="Nilsson O."/>
            <person name="Pereda V."/>
            <person name="Peter G."/>
            <person name="Philippe R."/>
            <person name="Pilate G."/>
            <person name="Poliakov A."/>
            <person name="Razumovskaya J."/>
            <person name="Richardson P."/>
            <person name="Rinaldi C."/>
            <person name="Ritland K."/>
            <person name="Rouze P."/>
            <person name="Ryaboy D."/>
            <person name="Schmutz J."/>
            <person name="Schrader J."/>
            <person name="Segerman B."/>
            <person name="Shin H."/>
            <person name="Siddiqui A."/>
            <person name="Sterky F."/>
            <person name="Terry A."/>
            <person name="Tsai C.J."/>
            <person name="Uberbacher E."/>
            <person name="Unneberg P."/>
            <person name="Vahala J."/>
            <person name="Wall K."/>
            <person name="Wessler S."/>
            <person name="Yang G."/>
            <person name="Yin T."/>
            <person name="Douglas C."/>
            <person name="Marra M."/>
            <person name="Sandberg G."/>
            <person name="Van de Peer Y."/>
            <person name="Rokhsar D."/>
        </authorList>
    </citation>
    <scope>NUCLEOTIDE SEQUENCE [LARGE SCALE GENOMIC DNA]</scope>
    <source>
        <strain evidence="2">cv. Nisqually</strain>
    </source>
</reference>
<comment type="caution">
    <text evidence="1">The sequence shown here is derived from an EMBL/GenBank/DDBJ whole genome shotgun (WGS) entry which is preliminary data.</text>
</comment>
<dbReference type="EMBL" id="CM009307">
    <property type="protein sequence ID" value="KAI9378849.1"/>
    <property type="molecule type" value="Genomic_DNA"/>
</dbReference>
<dbReference type="Proteomes" id="UP000006729">
    <property type="component" value="Chromosome 18"/>
</dbReference>
<keyword evidence="2" id="KW-1185">Reference proteome</keyword>
<name>A0ACC0RNP7_POPTR</name>